<evidence type="ECO:0000256" key="3">
    <source>
        <dbReference type="ARBA" id="ARBA00022801"/>
    </source>
</evidence>
<protein>
    <submittedName>
        <fullName evidence="6">Signal peptide peptidase, SppA</fullName>
    </submittedName>
</protein>
<keyword evidence="3" id="KW-0378">Hydrolase</keyword>
<evidence type="ECO:0000313" key="6">
    <source>
        <dbReference type="EMBL" id="EDZ38043.1"/>
    </source>
</evidence>
<accession>B6ARE7</accession>
<dbReference type="InterPro" id="IPR004635">
    <property type="entry name" value="Pept_S49_SppA"/>
</dbReference>
<dbReference type="CDD" id="cd07023">
    <property type="entry name" value="S49_Sppa_N_C"/>
    <property type="match status" value="1"/>
</dbReference>
<comment type="similarity">
    <text evidence="1">Belongs to the peptidase S49 family.</text>
</comment>
<reference evidence="6" key="1">
    <citation type="journal article" date="2004" name="Nature">
        <title>Community structure and metabolism through reconstruction of microbial genomes from the environment.</title>
        <authorList>
            <person name="Tyson G.W."/>
            <person name="Chapman J."/>
            <person name="Hugenholtz P."/>
            <person name="Allen E.E."/>
            <person name="Ram R.J."/>
            <person name="Richardson P.M."/>
            <person name="Solovyev V.V."/>
            <person name="Rubin E.M."/>
            <person name="Rokhsar D.S."/>
            <person name="Banfield J.F."/>
        </authorList>
    </citation>
    <scope>NUCLEOTIDE SEQUENCE [LARGE SCALE GENOMIC DNA]</scope>
</reference>
<dbReference type="GO" id="GO:0006508">
    <property type="term" value="P:proteolysis"/>
    <property type="evidence" value="ECO:0007669"/>
    <property type="project" value="UniProtKB-KW"/>
</dbReference>
<proteinExistence type="inferred from homology"/>
<evidence type="ECO:0000256" key="4">
    <source>
        <dbReference type="ARBA" id="ARBA00022825"/>
    </source>
</evidence>
<dbReference type="Gene3D" id="3.90.226.10">
    <property type="entry name" value="2-enoyl-CoA Hydratase, Chain A, domain 1"/>
    <property type="match status" value="2"/>
</dbReference>
<dbReference type="InterPro" id="IPR029045">
    <property type="entry name" value="ClpP/crotonase-like_dom_sf"/>
</dbReference>
<dbReference type="EMBL" id="DS995262">
    <property type="protein sequence ID" value="EDZ38043.1"/>
    <property type="molecule type" value="Genomic_DNA"/>
</dbReference>
<dbReference type="AlphaFoldDB" id="B6ARE7"/>
<name>B6ARE7_9BACT</name>
<dbReference type="InterPro" id="IPR047272">
    <property type="entry name" value="S49_SppA_C"/>
</dbReference>
<dbReference type="PANTHER" id="PTHR42987">
    <property type="entry name" value="PEPTIDASE S49"/>
    <property type="match status" value="1"/>
</dbReference>
<gene>
    <name evidence="6" type="ORF">CGL2_11077042</name>
</gene>
<dbReference type="Pfam" id="PF01343">
    <property type="entry name" value="Peptidase_S49"/>
    <property type="match status" value="1"/>
</dbReference>
<evidence type="ECO:0000259" key="5">
    <source>
        <dbReference type="Pfam" id="PF01343"/>
    </source>
</evidence>
<dbReference type="GO" id="GO:0008236">
    <property type="term" value="F:serine-type peptidase activity"/>
    <property type="evidence" value="ECO:0007669"/>
    <property type="project" value="UniProtKB-KW"/>
</dbReference>
<feature type="domain" description="Peptidase S49" evidence="5">
    <location>
        <begin position="140"/>
        <end position="290"/>
    </location>
</feature>
<keyword evidence="4" id="KW-0720">Serine protease</keyword>
<reference evidence="6" key="2">
    <citation type="journal article" date="2008" name="PLoS Biol.">
        <title>Population genomic analysis of strain variation in Leptospirillum group II bacteria involved in acid mine drainage formation.</title>
        <authorList>
            <person name="Simmons S.L."/>
            <person name="Dibartolo G."/>
            <person name="Denef V.J."/>
            <person name="Goltsman D.S."/>
            <person name="Thelen M.P."/>
            <person name="Banfield J.F."/>
        </authorList>
    </citation>
    <scope>NUCLEOTIDE SEQUENCE [LARGE SCALE GENOMIC DNA]</scope>
</reference>
<evidence type="ECO:0000256" key="2">
    <source>
        <dbReference type="ARBA" id="ARBA00022670"/>
    </source>
</evidence>
<sequence>METGRETKAPEGWRRGILMKKRMGWMPASVLAVLMTISLTSCISVNLFPTEKGLQETVLSGMGARDKLLLVPINGFIGDQTSRGLPFLGGRDDTVTRIRATLRKAAEDPRVRGIVLLIDSAGGSVTASDRVYHLVREFKQKSGIPVMAMIGDMGASGAYYVSVAADEVWTHPTSVVGSIGVVIFNVGVTGLMKKIGVEDRTLSSGAEKEMGSPLKPMTDKDRSLFQGLISDLYTQFFDIVSRNRQIAPDILKPLADGRIFTARQALKNHLVDRIGYRDDLIRHLKRLMHVKEFEVIRYREPFLAATGIFGSESPADSPMASAGRLAGMLTKSGPTMLYLWDPGFSGSIK</sequence>
<keyword evidence="2" id="KW-0645">Protease</keyword>
<evidence type="ECO:0000256" key="1">
    <source>
        <dbReference type="ARBA" id="ARBA00008683"/>
    </source>
</evidence>
<organism evidence="6">
    <name type="scientific">Leptospirillum sp. Group II '5-way CG'</name>
    <dbReference type="NCBI Taxonomy" id="419541"/>
    <lineage>
        <taxon>Bacteria</taxon>
        <taxon>Pseudomonadati</taxon>
        <taxon>Nitrospirota</taxon>
        <taxon>Nitrospiria</taxon>
        <taxon>Nitrospirales</taxon>
        <taxon>Nitrospiraceae</taxon>
        <taxon>Leptospirillum</taxon>
    </lineage>
</organism>
<dbReference type="InterPro" id="IPR002142">
    <property type="entry name" value="Peptidase_S49"/>
</dbReference>
<dbReference type="PANTHER" id="PTHR42987:SF4">
    <property type="entry name" value="PROTEASE SOHB-RELATED"/>
    <property type="match status" value="1"/>
</dbReference>
<dbReference type="NCBIfam" id="TIGR00706">
    <property type="entry name" value="SppA_dom"/>
    <property type="match status" value="1"/>
</dbReference>
<dbReference type="SUPFAM" id="SSF52096">
    <property type="entry name" value="ClpP/crotonase"/>
    <property type="match status" value="1"/>
</dbReference>